<comment type="caution">
    <text evidence="2">The sequence shown here is derived from an EMBL/GenBank/DDBJ whole genome shotgun (WGS) entry which is preliminary data.</text>
</comment>
<dbReference type="AlphaFoldDB" id="A0A371H5F9"/>
<reference evidence="2" key="1">
    <citation type="submission" date="2018-05" db="EMBL/GenBank/DDBJ databases">
        <title>Draft genome of Mucuna pruriens seed.</title>
        <authorList>
            <person name="Nnadi N.E."/>
            <person name="Vos R."/>
            <person name="Hasami M.H."/>
            <person name="Devisetty U.K."/>
            <person name="Aguiy J.C."/>
        </authorList>
    </citation>
    <scope>NUCLEOTIDE SEQUENCE [LARGE SCALE GENOMIC DNA]</scope>
    <source>
        <strain evidence="2">JCA_2017</strain>
    </source>
</reference>
<organism evidence="2 3">
    <name type="scientific">Mucuna pruriens</name>
    <name type="common">Velvet bean</name>
    <name type="synonym">Dolichos pruriens</name>
    <dbReference type="NCBI Taxonomy" id="157652"/>
    <lineage>
        <taxon>Eukaryota</taxon>
        <taxon>Viridiplantae</taxon>
        <taxon>Streptophyta</taxon>
        <taxon>Embryophyta</taxon>
        <taxon>Tracheophyta</taxon>
        <taxon>Spermatophyta</taxon>
        <taxon>Magnoliopsida</taxon>
        <taxon>eudicotyledons</taxon>
        <taxon>Gunneridae</taxon>
        <taxon>Pentapetalae</taxon>
        <taxon>rosids</taxon>
        <taxon>fabids</taxon>
        <taxon>Fabales</taxon>
        <taxon>Fabaceae</taxon>
        <taxon>Papilionoideae</taxon>
        <taxon>50 kb inversion clade</taxon>
        <taxon>NPAAA clade</taxon>
        <taxon>indigoferoid/millettioid clade</taxon>
        <taxon>Phaseoleae</taxon>
        <taxon>Mucuna</taxon>
    </lineage>
</organism>
<dbReference type="EMBL" id="QJKJ01003528">
    <property type="protein sequence ID" value="RDX98017.1"/>
    <property type="molecule type" value="Genomic_DNA"/>
</dbReference>
<feature type="non-terminal residue" evidence="2">
    <location>
        <position position="1"/>
    </location>
</feature>
<feature type="domain" description="Reverse transcriptase Ty1/copia-type" evidence="1">
    <location>
        <begin position="52"/>
        <end position="151"/>
    </location>
</feature>
<accession>A0A371H5F9</accession>
<dbReference type="CDD" id="cd09272">
    <property type="entry name" value="RNase_HI_RT_Ty1"/>
    <property type="match status" value="1"/>
</dbReference>
<evidence type="ECO:0000259" key="1">
    <source>
        <dbReference type="Pfam" id="PF07727"/>
    </source>
</evidence>
<name>A0A371H5F9_MUCPR</name>
<dbReference type="Proteomes" id="UP000257109">
    <property type="component" value="Unassembled WGS sequence"/>
</dbReference>
<protein>
    <recommendedName>
        <fullName evidence="1">Reverse transcriptase Ty1/copia-type domain-containing protein</fullName>
    </recommendedName>
</protein>
<keyword evidence="3" id="KW-1185">Reference proteome</keyword>
<dbReference type="Pfam" id="PF07727">
    <property type="entry name" value="RVT_2"/>
    <property type="match status" value="1"/>
</dbReference>
<sequence>MNTVRVVLSIAAHFGWNLQQFDIKNIFLHGNLEEEVYVEIFLGFYSRNEKNKSQGNHTLFIKHSHDGKLIFLLVYVDDMIVTGDDEIEKLTLIENMATQFEMKELGKLKYFLGIEVTYSKQGIFISQRKYVLNLLKETGKLGCKTLGVPIEQNHRIRKEGTLSIEIYTDADYAGLVVDRRSTSRYCMFLGGNLVTWKRKKKNVRKHIEIDRHFIKEKSNNGLVVTAHVPTRLQVVNVSTKGFLVVRFQELNSKLRMIDIHLPT</sequence>
<dbReference type="InterPro" id="IPR043502">
    <property type="entry name" value="DNA/RNA_pol_sf"/>
</dbReference>
<gene>
    <name evidence="2" type="ORF">CR513_19133</name>
</gene>
<evidence type="ECO:0000313" key="3">
    <source>
        <dbReference type="Proteomes" id="UP000257109"/>
    </source>
</evidence>
<dbReference type="STRING" id="157652.A0A371H5F9"/>
<proteinExistence type="predicted"/>
<dbReference type="OrthoDB" id="128382at2759"/>
<evidence type="ECO:0000313" key="2">
    <source>
        <dbReference type="EMBL" id="RDX98017.1"/>
    </source>
</evidence>
<dbReference type="SUPFAM" id="SSF56672">
    <property type="entry name" value="DNA/RNA polymerases"/>
    <property type="match status" value="1"/>
</dbReference>
<dbReference type="InterPro" id="IPR013103">
    <property type="entry name" value="RVT_2"/>
</dbReference>